<dbReference type="InterPro" id="IPR014757">
    <property type="entry name" value="Tscrpt_reg_IclR_C"/>
</dbReference>
<comment type="caution">
    <text evidence="6">The sequence shown here is derived from an EMBL/GenBank/DDBJ whole genome shotgun (WGS) entry which is preliminary data.</text>
</comment>
<name>A0ABS7JD16_9SPHN</name>
<evidence type="ECO:0000256" key="1">
    <source>
        <dbReference type="ARBA" id="ARBA00023015"/>
    </source>
</evidence>
<evidence type="ECO:0000313" key="7">
    <source>
        <dbReference type="Proteomes" id="UP000776651"/>
    </source>
</evidence>
<dbReference type="RefSeq" id="WP_221597398.1">
    <property type="nucleotide sequence ID" value="NZ_JAIGNQ010000001.1"/>
</dbReference>
<dbReference type="SMART" id="SM00346">
    <property type="entry name" value="HTH_ICLR"/>
    <property type="match status" value="1"/>
</dbReference>
<dbReference type="InterPro" id="IPR029016">
    <property type="entry name" value="GAF-like_dom_sf"/>
</dbReference>
<evidence type="ECO:0000256" key="2">
    <source>
        <dbReference type="ARBA" id="ARBA00023125"/>
    </source>
</evidence>
<evidence type="ECO:0000259" key="5">
    <source>
        <dbReference type="PROSITE" id="PS51078"/>
    </source>
</evidence>
<dbReference type="Proteomes" id="UP000776651">
    <property type="component" value="Unassembled WGS sequence"/>
</dbReference>
<dbReference type="InterPro" id="IPR050707">
    <property type="entry name" value="HTH_MetabolicPath_Reg"/>
</dbReference>
<dbReference type="SUPFAM" id="SSF46785">
    <property type="entry name" value="Winged helix' DNA-binding domain"/>
    <property type="match status" value="1"/>
</dbReference>
<dbReference type="Gene3D" id="3.30.450.40">
    <property type="match status" value="1"/>
</dbReference>
<evidence type="ECO:0000313" key="6">
    <source>
        <dbReference type="EMBL" id="MBX7487921.1"/>
    </source>
</evidence>
<dbReference type="PANTHER" id="PTHR30136">
    <property type="entry name" value="HELIX-TURN-HELIX TRANSCRIPTIONAL REGULATOR, ICLR FAMILY"/>
    <property type="match status" value="1"/>
</dbReference>
<dbReference type="Gene3D" id="1.10.10.10">
    <property type="entry name" value="Winged helix-like DNA-binding domain superfamily/Winged helix DNA-binding domain"/>
    <property type="match status" value="1"/>
</dbReference>
<keyword evidence="7" id="KW-1185">Reference proteome</keyword>
<dbReference type="PROSITE" id="PS51078">
    <property type="entry name" value="ICLR_ED"/>
    <property type="match status" value="1"/>
</dbReference>
<protein>
    <submittedName>
        <fullName evidence="6">IclR family transcriptional regulator</fullName>
    </submittedName>
</protein>
<dbReference type="SUPFAM" id="SSF55781">
    <property type="entry name" value="GAF domain-like"/>
    <property type="match status" value="1"/>
</dbReference>
<organism evidence="6 7">
    <name type="scientific">Qipengyuania pacifica</name>
    <dbReference type="NCBI Taxonomy" id="2860199"/>
    <lineage>
        <taxon>Bacteria</taxon>
        <taxon>Pseudomonadati</taxon>
        <taxon>Pseudomonadota</taxon>
        <taxon>Alphaproteobacteria</taxon>
        <taxon>Sphingomonadales</taxon>
        <taxon>Erythrobacteraceae</taxon>
        <taxon>Qipengyuania</taxon>
    </lineage>
</organism>
<dbReference type="Pfam" id="PF01614">
    <property type="entry name" value="IclR_C"/>
    <property type="match status" value="1"/>
</dbReference>
<dbReference type="PANTHER" id="PTHR30136:SF8">
    <property type="entry name" value="TRANSCRIPTIONAL REGULATORY PROTEIN"/>
    <property type="match status" value="1"/>
</dbReference>
<evidence type="ECO:0000256" key="3">
    <source>
        <dbReference type="ARBA" id="ARBA00023163"/>
    </source>
</evidence>
<evidence type="ECO:0000259" key="4">
    <source>
        <dbReference type="PROSITE" id="PS51077"/>
    </source>
</evidence>
<dbReference type="InterPro" id="IPR036388">
    <property type="entry name" value="WH-like_DNA-bd_sf"/>
</dbReference>
<proteinExistence type="predicted"/>
<dbReference type="Pfam" id="PF09339">
    <property type="entry name" value="HTH_IclR"/>
    <property type="match status" value="1"/>
</dbReference>
<feature type="domain" description="IclR-ED" evidence="5">
    <location>
        <begin position="71"/>
        <end position="249"/>
    </location>
</feature>
<accession>A0ABS7JD16</accession>
<gene>
    <name evidence="6" type="ORF">K3177_05285</name>
</gene>
<feature type="domain" description="HTH iclR-type" evidence="4">
    <location>
        <begin position="8"/>
        <end position="70"/>
    </location>
</feature>
<reference evidence="6 7" key="1">
    <citation type="submission" date="2021-08" db="EMBL/GenBank/DDBJ databases">
        <title>Comparative Genomics Analysis of the Genus Qipengyuania Reveals Extensive Genetic Diversity and Metabolic Versatility, Including the Description of Fifteen Novel Species.</title>
        <authorList>
            <person name="Liu Y."/>
        </authorList>
    </citation>
    <scope>NUCLEOTIDE SEQUENCE [LARGE SCALE GENOMIC DNA]</scope>
    <source>
        <strain evidence="6 7">GH25</strain>
    </source>
</reference>
<dbReference type="InterPro" id="IPR036390">
    <property type="entry name" value="WH_DNA-bd_sf"/>
</dbReference>
<dbReference type="EMBL" id="JAIGNQ010000001">
    <property type="protein sequence ID" value="MBX7487921.1"/>
    <property type="molecule type" value="Genomic_DNA"/>
</dbReference>
<dbReference type="PROSITE" id="PS51077">
    <property type="entry name" value="HTH_ICLR"/>
    <property type="match status" value="1"/>
</dbReference>
<keyword evidence="2" id="KW-0238">DNA-binding</keyword>
<sequence length="254" mass="26429">MAETKDKVQAAITTSQVLKALGRSANFAPLGQIAREAGMPAAKAHRYLQALIEEGMASQDPMSGHYGLGPEIISIGAAALGRIDLAKVAGAPLEELRNATGATCLLSVWGNHGATVVRVLQSVSAITVVTRLGSVLPLQSATGLIFAAFLEEERLNLSADYKSFRRQFLALPEGREAIAKIRAETVTNIAGLLVTGIDAVAAPVLDAEKRCAAVVCSLGPAATFDADLAAPPARAVRDCANEISRLIGYQANTG</sequence>
<keyword evidence="3" id="KW-0804">Transcription</keyword>
<keyword evidence="1" id="KW-0805">Transcription regulation</keyword>
<dbReference type="InterPro" id="IPR005471">
    <property type="entry name" value="Tscrpt_reg_IclR_N"/>
</dbReference>